<gene>
    <name evidence="3" type="ORF">SXIM_43360</name>
</gene>
<name>A0A0F7FYC5_9ACTN</name>
<dbReference type="RefSeq" id="WP_046724911.1">
    <property type="nucleotide sequence ID" value="NZ_CP009922.3"/>
</dbReference>
<feature type="chain" id="PRO_5038901493" description="Lipoprotein" evidence="2">
    <location>
        <begin position="30"/>
        <end position="247"/>
    </location>
</feature>
<evidence type="ECO:0000313" key="3">
    <source>
        <dbReference type="EMBL" id="AKG45720.1"/>
    </source>
</evidence>
<dbReference type="AlphaFoldDB" id="A0A0F7FYC5"/>
<accession>A0A0F7FYC5</accession>
<evidence type="ECO:0000256" key="2">
    <source>
        <dbReference type="SAM" id="SignalP"/>
    </source>
</evidence>
<evidence type="ECO:0000313" key="4">
    <source>
        <dbReference type="Proteomes" id="UP000034034"/>
    </source>
</evidence>
<feature type="signal peptide" evidence="2">
    <location>
        <begin position="1"/>
        <end position="29"/>
    </location>
</feature>
<organism evidence="3 4">
    <name type="scientific">Streptomyces xiamenensis</name>
    <dbReference type="NCBI Taxonomy" id="408015"/>
    <lineage>
        <taxon>Bacteria</taxon>
        <taxon>Bacillati</taxon>
        <taxon>Actinomycetota</taxon>
        <taxon>Actinomycetes</taxon>
        <taxon>Kitasatosporales</taxon>
        <taxon>Streptomycetaceae</taxon>
        <taxon>Streptomyces</taxon>
    </lineage>
</organism>
<protein>
    <recommendedName>
        <fullName evidence="5">Lipoprotein</fullName>
    </recommendedName>
</protein>
<dbReference type="KEGG" id="sxi:SXIM_43360"/>
<proteinExistence type="predicted"/>
<keyword evidence="4" id="KW-1185">Reference proteome</keyword>
<evidence type="ECO:0008006" key="5">
    <source>
        <dbReference type="Google" id="ProtNLM"/>
    </source>
</evidence>
<dbReference type="EMBL" id="CP009922">
    <property type="protein sequence ID" value="AKG45720.1"/>
    <property type="molecule type" value="Genomic_DNA"/>
</dbReference>
<reference evidence="3" key="1">
    <citation type="submission" date="2019-08" db="EMBL/GenBank/DDBJ databases">
        <title>Complete genome sequence of a mangrove-derived Streptomyces xiamenensis.</title>
        <authorList>
            <person name="Xu J."/>
        </authorList>
    </citation>
    <scope>NUCLEOTIDE SEQUENCE</scope>
    <source>
        <strain evidence="3">318</strain>
    </source>
</reference>
<dbReference type="PROSITE" id="PS51257">
    <property type="entry name" value="PROKAR_LIPOPROTEIN"/>
    <property type="match status" value="1"/>
</dbReference>
<dbReference type="PATRIC" id="fig|408015.6.peg.4390"/>
<evidence type="ECO:0000256" key="1">
    <source>
        <dbReference type="SAM" id="MobiDB-lite"/>
    </source>
</evidence>
<sequence length="247" mass="26828">MTTTTRRGARALRATLLLPLLLTACSSSLGDADRVAEETSASPSPAPSPSIDPADFVDEIDNPYLPLAPGTGHHFDGSCTHGNQTMETEVTQDRENILGVSTLVVRERQHCQGEQPTELRHFYAQDEGGNVWYFGRDTGTAHGSWRAGMDGAQPGVVMLAEPMVGEIYQQQFAPGVAENEAKVVSLNEDLAISLGRFSEVLKIRETSRLDPEVITEKYYGKELGLIRSQRVQGGDDNLELADITGVD</sequence>
<feature type="region of interest" description="Disordered" evidence="1">
    <location>
        <begin position="34"/>
        <end position="56"/>
    </location>
</feature>
<dbReference type="HOGENOM" id="CLU_077075_0_0_11"/>
<dbReference type="STRING" id="408015.SXIM_43360"/>
<dbReference type="Proteomes" id="UP000034034">
    <property type="component" value="Chromosome"/>
</dbReference>
<keyword evidence="2" id="KW-0732">Signal</keyword>